<organism evidence="1 2">
    <name type="scientific">Candidatus Fonsibacter lacus</name>
    <dbReference type="NCBI Taxonomy" id="2576439"/>
    <lineage>
        <taxon>Bacteria</taxon>
        <taxon>Pseudomonadati</taxon>
        <taxon>Pseudomonadota</taxon>
        <taxon>Alphaproteobacteria</taxon>
        <taxon>Candidatus Pelagibacterales</taxon>
        <taxon>Candidatus Pelagibacterales incertae sedis</taxon>
        <taxon>Candidatus Fonsibacter</taxon>
    </lineage>
</organism>
<dbReference type="Proteomes" id="UP000740727">
    <property type="component" value="Unassembled WGS sequence"/>
</dbReference>
<feature type="non-terminal residue" evidence="1">
    <location>
        <position position="1"/>
    </location>
</feature>
<evidence type="ECO:0000313" key="1">
    <source>
        <dbReference type="EMBL" id="NBR94512.1"/>
    </source>
</evidence>
<proteinExistence type="predicted"/>
<dbReference type="EMBL" id="RFXN01000171">
    <property type="protein sequence ID" value="NBR94512.1"/>
    <property type="molecule type" value="Genomic_DNA"/>
</dbReference>
<dbReference type="AlphaFoldDB" id="A0A965LLX8"/>
<reference evidence="1" key="1">
    <citation type="submission" date="2018-10" db="EMBL/GenBank/DDBJ databases">
        <title>Iterative Subtractive Binning of Freshwater Chronoseries Metagenomes Recovers Nearly Complete Genomes from over Four Hundred Novel Species.</title>
        <authorList>
            <person name="Rodriguez-R L.M."/>
            <person name="Tsementzi D."/>
            <person name="Luo C."/>
            <person name="Konstantinidis K.T."/>
        </authorList>
    </citation>
    <scope>NUCLEOTIDE SEQUENCE</scope>
    <source>
        <strain evidence="1">WB5_2A_028</strain>
    </source>
</reference>
<comment type="caution">
    <text evidence="1">The sequence shown here is derived from an EMBL/GenBank/DDBJ whole genome shotgun (WGS) entry which is preliminary data.</text>
</comment>
<protein>
    <submittedName>
        <fullName evidence="1">Uncharacterized protein</fullName>
    </submittedName>
</protein>
<evidence type="ECO:0000313" key="2">
    <source>
        <dbReference type="Proteomes" id="UP000740727"/>
    </source>
</evidence>
<sequence length="179" mass="21232">LSVTRTGENRIVELKVAGRYRELPLWATRLSFEVRPGLNFDNRAWKLWKPVLLLLDSIVKKEKLKINWVRIHSHFNAKRDIPHAMGWWDSESKAMFLCHFDKETMLHEVGHVKSSGYHGDPWAKATINLYLKYLKGRELDRAINHFVYYLSARRVYKKMYGQKPPISNIPPNIWLHRKP</sequence>
<accession>A0A965LLX8</accession>
<name>A0A965LLX8_9PROT</name>
<gene>
    <name evidence="1" type="ORF">EBT44_06790</name>
</gene>